<dbReference type="EMBL" id="FWDM01000007">
    <property type="protein sequence ID" value="SLM10951.1"/>
    <property type="molecule type" value="Genomic_DNA"/>
</dbReference>
<organism evidence="3">
    <name type="scientific">uncultured spirochete</name>
    <dbReference type="NCBI Taxonomy" id="156406"/>
    <lineage>
        <taxon>Bacteria</taxon>
        <taxon>Pseudomonadati</taxon>
        <taxon>Spirochaetota</taxon>
        <taxon>Spirochaetia</taxon>
        <taxon>Spirochaetales</taxon>
        <taxon>environmental samples</taxon>
    </lineage>
</organism>
<accession>A0A3P3XGF5</accession>
<gene>
    <name evidence="3" type="primary">korC</name>
    <name evidence="3" type="ORF">SPIROBIBN47_150177</name>
</gene>
<keyword evidence="1 3" id="KW-0560">Oxidoreductase</keyword>
<dbReference type="InterPro" id="IPR052554">
    <property type="entry name" value="2-oxoglutarate_synth_KorC"/>
</dbReference>
<dbReference type="EC" id="1.2.7.3" evidence="3"/>
<protein>
    <submittedName>
        <fullName evidence="3">2-oxoglutarate synthase subunit KorC</fullName>
        <ecNumber evidence="3">1.2.7.3</ecNumber>
    </submittedName>
</protein>
<dbReference type="PANTHER" id="PTHR42730:SF1">
    <property type="entry name" value="2-OXOGLUTARATE SYNTHASE SUBUNIT KORC"/>
    <property type="match status" value="1"/>
</dbReference>
<sequence>MRVEFRLSGSGGQGLLLAGIVLADAAIQDGKNAVQTQSYGPEARGGSSKAEVVISDGDIDYPKATEPDFLLALTLDAFRTYGPLMKKGIIITDTSVAADLPSAGTRLEALTAGVPVITLPILETASKKLGRAVVANMVALGVLGGLSGVASPKALREAVRSRVPKGTEDLNLAALEAGLALAEEAKAQLAASGVRPRA</sequence>
<evidence type="ECO:0000259" key="2">
    <source>
        <dbReference type="Pfam" id="PF01558"/>
    </source>
</evidence>
<reference evidence="3" key="1">
    <citation type="submission" date="2017-02" db="EMBL/GenBank/DDBJ databases">
        <authorList>
            <person name="Regsiter A."/>
            <person name="William W."/>
        </authorList>
    </citation>
    <scope>NUCLEOTIDE SEQUENCE</scope>
    <source>
        <strain evidence="3">Bib</strain>
    </source>
</reference>
<dbReference type="AlphaFoldDB" id="A0A3P3XGF5"/>
<evidence type="ECO:0000256" key="1">
    <source>
        <dbReference type="ARBA" id="ARBA00023002"/>
    </source>
</evidence>
<proteinExistence type="predicted"/>
<dbReference type="PANTHER" id="PTHR42730">
    <property type="entry name" value="2-OXOGLUTARATE SYNTHASE SUBUNIT KORC"/>
    <property type="match status" value="1"/>
</dbReference>
<dbReference type="InterPro" id="IPR019752">
    <property type="entry name" value="Pyrv/ketoisovalerate_OxRed_cat"/>
</dbReference>
<evidence type="ECO:0000313" key="3">
    <source>
        <dbReference type="EMBL" id="SLM10951.1"/>
    </source>
</evidence>
<dbReference type="Gene3D" id="3.40.920.10">
    <property type="entry name" value="Pyruvate-ferredoxin oxidoreductase, PFOR, domain III"/>
    <property type="match status" value="1"/>
</dbReference>
<dbReference type="SUPFAM" id="SSF53323">
    <property type="entry name" value="Pyruvate-ferredoxin oxidoreductase, PFOR, domain III"/>
    <property type="match status" value="1"/>
</dbReference>
<dbReference type="GO" id="GO:0047553">
    <property type="term" value="F:2-oxoglutarate synthase activity"/>
    <property type="evidence" value="ECO:0007669"/>
    <property type="project" value="UniProtKB-EC"/>
</dbReference>
<name>A0A3P3XGF5_9SPIR</name>
<dbReference type="Pfam" id="PF01558">
    <property type="entry name" value="POR"/>
    <property type="match status" value="1"/>
</dbReference>
<dbReference type="InterPro" id="IPR002869">
    <property type="entry name" value="Pyrv_flavodox_OxRed_cen"/>
</dbReference>
<feature type="domain" description="Pyruvate/ketoisovalerate oxidoreductase catalytic" evidence="2">
    <location>
        <begin position="11"/>
        <end position="179"/>
    </location>
</feature>